<proteinExistence type="predicted"/>
<accession>A0A6A6QUJ0</accession>
<evidence type="ECO:0008006" key="3">
    <source>
        <dbReference type="Google" id="ProtNLM"/>
    </source>
</evidence>
<dbReference type="AlphaFoldDB" id="A0A6A6QUJ0"/>
<reference evidence="1" key="1">
    <citation type="journal article" date="2020" name="Stud. Mycol.">
        <title>101 Dothideomycetes genomes: a test case for predicting lifestyles and emergence of pathogens.</title>
        <authorList>
            <person name="Haridas S."/>
            <person name="Albert R."/>
            <person name="Binder M."/>
            <person name="Bloem J."/>
            <person name="Labutti K."/>
            <person name="Salamov A."/>
            <person name="Andreopoulos B."/>
            <person name="Baker S."/>
            <person name="Barry K."/>
            <person name="Bills G."/>
            <person name="Bluhm B."/>
            <person name="Cannon C."/>
            <person name="Castanera R."/>
            <person name="Culley D."/>
            <person name="Daum C."/>
            <person name="Ezra D."/>
            <person name="Gonzalez J."/>
            <person name="Henrissat B."/>
            <person name="Kuo A."/>
            <person name="Liang C."/>
            <person name="Lipzen A."/>
            <person name="Lutzoni F."/>
            <person name="Magnuson J."/>
            <person name="Mondo S."/>
            <person name="Nolan M."/>
            <person name="Ohm R."/>
            <person name="Pangilinan J."/>
            <person name="Park H.-J."/>
            <person name="Ramirez L."/>
            <person name="Alfaro M."/>
            <person name="Sun H."/>
            <person name="Tritt A."/>
            <person name="Yoshinaga Y."/>
            <person name="Zwiers L.-H."/>
            <person name="Turgeon B."/>
            <person name="Goodwin S."/>
            <person name="Spatafora J."/>
            <person name="Crous P."/>
            <person name="Grigoriev I."/>
        </authorList>
    </citation>
    <scope>NUCLEOTIDE SEQUENCE</scope>
    <source>
        <strain evidence="1">CBS 269.34</strain>
    </source>
</reference>
<protein>
    <recommendedName>
        <fullName evidence="3">F-box domain-containing protein</fullName>
    </recommendedName>
</protein>
<sequence>MACLLPGLADELQLLIIDAIHDLDALDNPDSQSCPKTLLNLSTTCLQYRALLRLKLFDTATLRNTIISAASIHALAASEYAENVRHIQFKGSIDIRKFSAAMDDVICSRGGSIDVDEYQRAAAAVLLPRQVHDILSNLGLFANLDTLTVCFDVGLTWWPQHPQLHLLLEEEKTHHWMILFKKTAEALATNQQHQITTLRLLEVVPTPHCSSSNTLYSTAGRFFESIESLYVTFKKDVSQGCDLDTSYPRHFRISMFEFFSGYLQAGKHVRFGQKEWRVDSDGQNKVDIFNSIVDLSLLMW</sequence>
<dbReference type="EMBL" id="MU004188">
    <property type="protein sequence ID" value="KAF2495784.1"/>
    <property type="molecule type" value="Genomic_DNA"/>
</dbReference>
<keyword evidence="2" id="KW-1185">Reference proteome</keyword>
<evidence type="ECO:0000313" key="2">
    <source>
        <dbReference type="Proteomes" id="UP000799750"/>
    </source>
</evidence>
<dbReference type="Proteomes" id="UP000799750">
    <property type="component" value="Unassembled WGS sequence"/>
</dbReference>
<gene>
    <name evidence="1" type="ORF">BU16DRAFT_356398</name>
</gene>
<dbReference type="OrthoDB" id="5410873at2759"/>
<evidence type="ECO:0000313" key="1">
    <source>
        <dbReference type="EMBL" id="KAF2495784.1"/>
    </source>
</evidence>
<name>A0A6A6QUJ0_9PEZI</name>
<organism evidence="1 2">
    <name type="scientific">Lophium mytilinum</name>
    <dbReference type="NCBI Taxonomy" id="390894"/>
    <lineage>
        <taxon>Eukaryota</taxon>
        <taxon>Fungi</taxon>
        <taxon>Dikarya</taxon>
        <taxon>Ascomycota</taxon>
        <taxon>Pezizomycotina</taxon>
        <taxon>Dothideomycetes</taxon>
        <taxon>Pleosporomycetidae</taxon>
        <taxon>Mytilinidiales</taxon>
        <taxon>Mytilinidiaceae</taxon>
        <taxon>Lophium</taxon>
    </lineage>
</organism>